<feature type="region of interest" description="Disordered" evidence="1">
    <location>
        <begin position="627"/>
        <end position="676"/>
    </location>
</feature>
<reference evidence="3 4" key="2">
    <citation type="journal article" date="2013" name="PLoS Genet.">
        <title>Comparative genome structure, secondary metabolite, and effector coding capacity across Cochliobolus pathogens.</title>
        <authorList>
            <person name="Condon B.J."/>
            <person name="Leng Y."/>
            <person name="Wu D."/>
            <person name="Bushley K.E."/>
            <person name="Ohm R.A."/>
            <person name="Otillar R."/>
            <person name="Martin J."/>
            <person name="Schackwitz W."/>
            <person name="Grimwood J."/>
            <person name="MohdZainudin N."/>
            <person name="Xue C."/>
            <person name="Wang R."/>
            <person name="Manning V.A."/>
            <person name="Dhillon B."/>
            <person name="Tu Z.J."/>
            <person name="Steffenson B.J."/>
            <person name="Salamov A."/>
            <person name="Sun H."/>
            <person name="Lowry S."/>
            <person name="LaButti K."/>
            <person name="Han J."/>
            <person name="Copeland A."/>
            <person name="Lindquist E."/>
            <person name="Barry K."/>
            <person name="Schmutz J."/>
            <person name="Baker S.E."/>
            <person name="Ciuffetti L.M."/>
            <person name="Grigoriev I.V."/>
            <person name="Zhong S."/>
            <person name="Turgeon B.G."/>
        </authorList>
    </citation>
    <scope>NUCLEOTIDE SEQUENCE [LARGE SCALE GENOMIC DNA]</scope>
    <source>
        <strain evidence="4">28A</strain>
    </source>
</reference>
<dbReference type="STRING" id="671987.R0IYY1"/>
<feature type="transmembrane region" description="Helical" evidence="2">
    <location>
        <begin position="583"/>
        <end position="606"/>
    </location>
</feature>
<feature type="region of interest" description="Disordered" evidence="1">
    <location>
        <begin position="220"/>
        <end position="241"/>
    </location>
</feature>
<feature type="transmembrane region" description="Helical" evidence="2">
    <location>
        <begin position="394"/>
        <end position="420"/>
    </location>
</feature>
<evidence type="ECO:0000256" key="1">
    <source>
        <dbReference type="SAM" id="MobiDB-lite"/>
    </source>
</evidence>
<reference evidence="3 4" key="1">
    <citation type="journal article" date="2012" name="PLoS Pathog.">
        <title>Diverse lifestyles and strategies of plant pathogenesis encoded in the genomes of eighteen Dothideomycetes fungi.</title>
        <authorList>
            <person name="Ohm R.A."/>
            <person name="Feau N."/>
            <person name="Henrissat B."/>
            <person name="Schoch C.L."/>
            <person name="Horwitz B.A."/>
            <person name="Barry K.W."/>
            <person name="Condon B.J."/>
            <person name="Copeland A.C."/>
            <person name="Dhillon B."/>
            <person name="Glaser F."/>
            <person name="Hesse C.N."/>
            <person name="Kosti I."/>
            <person name="LaButti K."/>
            <person name="Lindquist E.A."/>
            <person name="Lucas S."/>
            <person name="Salamov A.A."/>
            <person name="Bradshaw R.E."/>
            <person name="Ciuffetti L."/>
            <person name="Hamelin R.C."/>
            <person name="Kema G.H.J."/>
            <person name="Lawrence C."/>
            <person name="Scott J.A."/>
            <person name="Spatafora J.W."/>
            <person name="Turgeon B.G."/>
            <person name="de Wit P.J.G.M."/>
            <person name="Zhong S."/>
            <person name="Goodwin S.B."/>
            <person name="Grigoriev I.V."/>
        </authorList>
    </citation>
    <scope>NUCLEOTIDE SEQUENCE [LARGE SCALE GENOMIC DNA]</scope>
    <source>
        <strain evidence="4">28A</strain>
    </source>
</reference>
<dbReference type="AlphaFoldDB" id="R0IYY1"/>
<feature type="region of interest" description="Disordered" evidence="1">
    <location>
        <begin position="1"/>
        <end position="139"/>
    </location>
</feature>
<dbReference type="eggNOG" id="ENOG502R12U">
    <property type="taxonomic scope" value="Eukaryota"/>
</dbReference>
<organism evidence="3 4">
    <name type="scientific">Exserohilum turcicum (strain 28A)</name>
    <name type="common">Northern leaf blight fungus</name>
    <name type="synonym">Setosphaeria turcica</name>
    <dbReference type="NCBI Taxonomy" id="671987"/>
    <lineage>
        <taxon>Eukaryota</taxon>
        <taxon>Fungi</taxon>
        <taxon>Dikarya</taxon>
        <taxon>Ascomycota</taxon>
        <taxon>Pezizomycotina</taxon>
        <taxon>Dothideomycetes</taxon>
        <taxon>Pleosporomycetidae</taxon>
        <taxon>Pleosporales</taxon>
        <taxon>Pleosporineae</taxon>
        <taxon>Pleosporaceae</taxon>
        <taxon>Exserohilum</taxon>
    </lineage>
</organism>
<keyword evidence="2" id="KW-1133">Transmembrane helix</keyword>
<dbReference type="RefSeq" id="XP_008022684.1">
    <property type="nucleotide sequence ID" value="XM_008024493.1"/>
</dbReference>
<dbReference type="Proteomes" id="UP000016935">
    <property type="component" value="Unassembled WGS sequence"/>
</dbReference>
<feature type="compositionally biased region" description="Polar residues" evidence="1">
    <location>
        <begin position="98"/>
        <end position="119"/>
    </location>
</feature>
<feature type="transmembrane region" description="Helical" evidence="2">
    <location>
        <begin position="426"/>
        <end position="449"/>
    </location>
</feature>
<dbReference type="InterPro" id="IPR021369">
    <property type="entry name" value="DUF2985"/>
</dbReference>
<feature type="compositionally biased region" description="Low complexity" evidence="1">
    <location>
        <begin position="125"/>
        <end position="139"/>
    </location>
</feature>
<keyword evidence="4" id="KW-1185">Reference proteome</keyword>
<evidence type="ECO:0000256" key="2">
    <source>
        <dbReference type="SAM" id="Phobius"/>
    </source>
</evidence>
<evidence type="ECO:0008006" key="5">
    <source>
        <dbReference type="Google" id="ProtNLM"/>
    </source>
</evidence>
<dbReference type="GeneID" id="19401418"/>
<keyword evidence="2" id="KW-0472">Membrane</keyword>
<dbReference type="PANTHER" id="PTHR35872:SF2">
    <property type="entry name" value="INTEGRAL MEMBRANE PROTEIN (AFU_ORTHOLOGUE AFUA_5G07110)"/>
    <property type="match status" value="1"/>
</dbReference>
<dbReference type="EMBL" id="KB908504">
    <property type="protein sequence ID" value="EOA89746.1"/>
    <property type="molecule type" value="Genomic_DNA"/>
</dbReference>
<dbReference type="OrthoDB" id="3365211at2759"/>
<feature type="region of interest" description="Disordered" evidence="1">
    <location>
        <begin position="181"/>
        <end position="205"/>
    </location>
</feature>
<gene>
    <name evidence="3" type="ORF">SETTUDRAFT_175712</name>
</gene>
<dbReference type="Pfam" id="PF11204">
    <property type="entry name" value="DUF2985"/>
    <property type="match status" value="1"/>
</dbReference>
<dbReference type="HOGENOM" id="CLU_015848_0_0_1"/>
<accession>R0IYY1</accession>
<sequence>MDRLKSKAREARNRLAQATSSAPGTGELPPQHQSVSPQQTSSTDAVDEGQLGREPGTHAQDFGAAAGQQTRQPAVEPPTSLQSSIDAGSHVPKPSRVSDPSSHVTYNTLKAQRARSNSAPDRGTPPHQQYPRRPQAARQASIGIRRMPSSNALRPTGQQSNASANRLSMPLPALNEEQELGHISSDGSKSTLTDPEPTQSRLRKVKSAVQLRIPFWGKKEDEKQKRASAHAAATEEDTSTNYSSGMVDVLDTLDPEVSTLTSLTNMQNSLFIPNLPFLNRRPTYNLRRRKSETESLEEINRILAPALAARAQGQQPAPSLQRSQTQNTATTLMTIDSTLTDSRYAVLPENTDLSGWSVADKKEVNDHVRHMLHSRRSKLKRSLKGFGHYVRRPLGFLVTLYATLITLFGLAWVLFLIGWINVGGQQIYVVHIIDSVLVALFAIVGDGLAPFRAVDTYHMIYIAHYHHYTWSRRKKEMLPDLTDHNDLPAEHAPVSGPRTTDPADPEKQWEFTVLTPKQQEKLEHHQNKFCKSHSFYKPHETETHYAFPLRFLVAIVVLLDCHSLLQISLGACTWGIYYKHRPFAITTVILCCSITCNATAGLLIWLGDKRTRKKDVLERMNRQELTEEAIKEVQKKKEKEGETSGDEAGRDKEKRRSMDKAREAQQQQQQGQSAYP</sequence>
<evidence type="ECO:0000313" key="3">
    <source>
        <dbReference type="EMBL" id="EOA89746.1"/>
    </source>
</evidence>
<keyword evidence="2" id="KW-0812">Transmembrane</keyword>
<protein>
    <recommendedName>
        <fullName evidence="5">Integral membrane protein</fullName>
    </recommendedName>
</protein>
<feature type="compositionally biased region" description="Polar residues" evidence="1">
    <location>
        <begin position="31"/>
        <end position="44"/>
    </location>
</feature>
<feature type="compositionally biased region" description="Low complexity" evidence="1">
    <location>
        <begin position="665"/>
        <end position="676"/>
    </location>
</feature>
<feature type="compositionally biased region" description="Polar residues" evidence="1">
    <location>
        <begin position="185"/>
        <end position="200"/>
    </location>
</feature>
<name>R0IYY1_EXST2</name>
<feature type="compositionally biased region" description="Basic and acidic residues" evidence="1">
    <location>
        <begin position="1"/>
        <end position="13"/>
    </location>
</feature>
<feature type="compositionally biased region" description="Basic and acidic residues" evidence="1">
    <location>
        <begin position="627"/>
        <end position="663"/>
    </location>
</feature>
<proteinExistence type="predicted"/>
<dbReference type="PANTHER" id="PTHR35872">
    <property type="entry name" value="INTEGRAL MEMBRANE PROTEIN (AFU_ORTHOLOGUE AFUA_5G07110)"/>
    <property type="match status" value="1"/>
</dbReference>
<evidence type="ECO:0000313" key="4">
    <source>
        <dbReference type="Proteomes" id="UP000016935"/>
    </source>
</evidence>